<accession>A0AAV7QRA8</accession>
<comment type="caution">
    <text evidence="2">The sequence shown here is derived from an EMBL/GenBank/DDBJ whole genome shotgun (WGS) entry which is preliminary data.</text>
</comment>
<keyword evidence="3" id="KW-1185">Reference proteome</keyword>
<organism evidence="2 3">
    <name type="scientific">Pleurodeles waltl</name>
    <name type="common">Iberian ribbed newt</name>
    <dbReference type="NCBI Taxonomy" id="8319"/>
    <lineage>
        <taxon>Eukaryota</taxon>
        <taxon>Metazoa</taxon>
        <taxon>Chordata</taxon>
        <taxon>Craniata</taxon>
        <taxon>Vertebrata</taxon>
        <taxon>Euteleostomi</taxon>
        <taxon>Amphibia</taxon>
        <taxon>Batrachia</taxon>
        <taxon>Caudata</taxon>
        <taxon>Salamandroidea</taxon>
        <taxon>Salamandridae</taxon>
        <taxon>Pleurodelinae</taxon>
        <taxon>Pleurodeles</taxon>
    </lineage>
</organism>
<protein>
    <submittedName>
        <fullName evidence="2">Uncharacterized protein</fullName>
    </submittedName>
</protein>
<evidence type="ECO:0000313" key="3">
    <source>
        <dbReference type="Proteomes" id="UP001066276"/>
    </source>
</evidence>
<gene>
    <name evidence="2" type="ORF">NDU88_009349</name>
</gene>
<feature type="region of interest" description="Disordered" evidence="1">
    <location>
        <begin position="120"/>
        <end position="141"/>
    </location>
</feature>
<feature type="compositionally biased region" description="Polar residues" evidence="1">
    <location>
        <begin position="1"/>
        <end position="12"/>
    </location>
</feature>
<evidence type="ECO:0000256" key="1">
    <source>
        <dbReference type="SAM" id="MobiDB-lite"/>
    </source>
</evidence>
<sequence length="141" mass="14807">MLVASYNSSPLQITLRKPTWPPGHNPPELHRIADENGSWGRPQEMKRSPLKRKATGDGGGPGQRGGEALREPRVRAKLQGPGGCEASAHGGEVGHGLEMSGMGAAGTKVGHSLTLRECPPAVLVDNDPPGERGSEIKAPVR</sequence>
<name>A0AAV7QRA8_PLEWA</name>
<dbReference type="Proteomes" id="UP001066276">
    <property type="component" value="Chromosome 6"/>
</dbReference>
<evidence type="ECO:0000313" key="2">
    <source>
        <dbReference type="EMBL" id="KAJ1143037.1"/>
    </source>
</evidence>
<dbReference type="AlphaFoldDB" id="A0AAV7QRA8"/>
<dbReference type="EMBL" id="JANPWB010000010">
    <property type="protein sequence ID" value="KAJ1143037.1"/>
    <property type="molecule type" value="Genomic_DNA"/>
</dbReference>
<reference evidence="2" key="1">
    <citation type="journal article" date="2022" name="bioRxiv">
        <title>Sequencing and chromosome-scale assembly of the giantPleurodeles waltlgenome.</title>
        <authorList>
            <person name="Brown T."/>
            <person name="Elewa A."/>
            <person name="Iarovenko S."/>
            <person name="Subramanian E."/>
            <person name="Araus A.J."/>
            <person name="Petzold A."/>
            <person name="Susuki M."/>
            <person name="Suzuki K.-i.T."/>
            <person name="Hayashi T."/>
            <person name="Toyoda A."/>
            <person name="Oliveira C."/>
            <person name="Osipova E."/>
            <person name="Leigh N.D."/>
            <person name="Simon A."/>
            <person name="Yun M.H."/>
        </authorList>
    </citation>
    <scope>NUCLEOTIDE SEQUENCE</scope>
    <source>
        <strain evidence="2">20211129_DDA</strain>
        <tissue evidence="2">Liver</tissue>
    </source>
</reference>
<feature type="compositionally biased region" description="Gly residues" evidence="1">
    <location>
        <begin position="56"/>
        <end position="65"/>
    </location>
</feature>
<proteinExistence type="predicted"/>
<feature type="region of interest" description="Disordered" evidence="1">
    <location>
        <begin position="1"/>
        <end position="99"/>
    </location>
</feature>